<proteinExistence type="predicted"/>
<dbReference type="Proteomes" id="UP000192257">
    <property type="component" value="Unassembled WGS sequence"/>
</dbReference>
<dbReference type="VEuPathDB" id="TriTrypDB:TM35_000651080"/>
<comment type="caution">
    <text evidence="1">The sequence shown here is derived from an EMBL/GenBank/DDBJ whole genome shotgun (WGS) entry which is preliminary data.</text>
</comment>
<name>A0A1X0NFQ0_9TRYP</name>
<dbReference type="RefSeq" id="XP_028877612.1">
    <property type="nucleotide sequence ID" value="XM_029031081.1"/>
</dbReference>
<protein>
    <submittedName>
        <fullName evidence="1">Uncharacterized protein</fullName>
    </submittedName>
</protein>
<dbReference type="AlphaFoldDB" id="A0A1X0NFQ0"/>
<dbReference type="GeneID" id="39990861"/>
<gene>
    <name evidence="1" type="ORF">TM35_000651080</name>
</gene>
<evidence type="ECO:0000313" key="2">
    <source>
        <dbReference type="Proteomes" id="UP000192257"/>
    </source>
</evidence>
<keyword evidence="2" id="KW-1185">Reference proteome</keyword>
<sequence>MATRGYNNACFLADGRGPMHQKALSRDCPYKRWGAYGKETTSSLFLSVFTTIKQQETLFLYSITWGRMHSANYRTLPFCSQLSNIANLITCKPLVTRAALSWRQG</sequence>
<reference evidence="1 2" key="1">
    <citation type="submission" date="2017-03" db="EMBL/GenBank/DDBJ databases">
        <title>An alternative strategy for trypanosome survival in the mammalian bloodstream revealed through genome and transcriptome analysis of the ubiquitous bovine parasite Trypanosoma (Megatrypanum) theileri.</title>
        <authorList>
            <person name="Kelly S."/>
            <person name="Ivens A."/>
            <person name="Mott A."/>
            <person name="O'Neill E."/>
            <person name="Emms D."/>
            <person name="Macleod O."/>
            <person name="Voorheis P."/>
            <person name="Matthews J."/>
            <person name="Matthews K."/>
            <person name="Carrington M."/>
        </authorList>
    </citation>
    <scope>NUCLEOTIDE SEQUENCE [LARGE SCALE GENOMIC DNA]</scope>
    <source>
        <strain evidence="1">Edinburgh</strain>
    </source>
</reference>
<dbReference type="EMBL" id="NBCO01000065">
    <property type="protein sequence ID" value="ORC83546.1"/>
    <property type="molecule type" value="Genomic_DNA"/>
</dbReference>
<organism evidence="1 2">
    <name type="scientific">Trypanosoma theileri</name>
    <dbReference type="NCBI Taxonomy" id="67003"/>
    <lineage>
        <taxon>Eukaryota</taxon>
        <taxon>Discoba</taxon>
        <taxon>Euglenozoa</taxon>
        <taxon>Kinetoplastea</taxon>
        <taxon>Metakinetoplastina</taxon>
        <taxon>Trypanosomatida</taxon>
        <taxon>Trypanosomatidae</taxon>
        <taxon>Trypanosoma</taxon>
    </lineage>
</organism>
<evidence type="ECO:0000313" key="1">
    <source>
        <dbReference type="EMBL" id="ORC83546.1"/>
    </source>
</evidence>
<accession>A0A1X0NFQ0</accession>